<dbReference type="EMBL" id="QTSX02000067">
    <property type="protein sequence ID" value="KAJ9089078.1"/>
    <property type="molecule type" value="Genomic_DNA"/>
</dbReference>
<comment type="caution">
    <text evidence="1">The sequence shown here is derived from an EMBL/GenBank/DDBJ whole genome shotgun (WGS) entry which is preliminary data.</text>
</comment>
<organism evidence="1 2">
    <name type="scientific">Entomophthora muscae</name>
    <dbReference type="NCBI Taxonomy" id="34485"/>
    <lineage>
        <taxon>Eukaryota</taxon>
        <taxon>Fungi</taxon>
        <taxon>Fungi incertae sedis</taxon>
        <taxon>Zoopagomycota</taxon>
        <taxon>Entomophthoromycotina</taxon>
        <taxon>Entomophthoromycetes</taxon>
        <taxon>Entomophthorales</taxon>
        <taxon>Entomophthoraceae</taxon>
        <taxon>Entomophthora</taxon>
    </lineage>
</organism>
<accession>A0ACC2UPW7</accession>
<proteinExistence type="predicted"/>
<keyword evidence="2" id="KW-1185">Reference proteome</keyword>
<sequence>MSGSRKRKPLLKQACKNSNKLRLKEPIVDEPGDEESDFPITPVLCRKPSVQEILNDQLSKTTRTRSGKIKTSTRRRVFFIFGSLIGFCVAYFFAAGPGQDLAAPIVSNWTSYLNEQLQMSDVDWASILPDNTLVDELLRNFTGRLFPEKTPPVPDEGSPGAELRDQGARPKHPVVFVPGVISTGLESWGFENCSKKYFRQRLWGTMTMFRSVLTDRDCWLQSMKLDESTGLDPPGFKLRAAQGLDAADYFVTGYWVWGKLIENFAAVGYDNNNMHLAAYDWRLAYDNLEKRDRFFSKLKSTLEQSKLNSGEKAVVLSHSMGSLVWYYFLKWVESELGGNGGPQWVEDHIHATVNIAGALLGAPKTMPTLLSGEQRETVQPMAQYVLERFLSRMERAKLFRNWGGLWSLMPKGGDVLWGDHHSAPDDLPNSSHRTNGEMFVLPSDSITGRNFTVSEAFDLLFASSAKHLKKNMLKHYSYGAAKSERELRNDEPAAWSNPPRDQPPGSPFHEILLSLWTWPGNRTVVLSW</sequence>
<evidence type="ECO:0000313" key="2">
    <source>
        <dbReference type="Proteomes" id="UP001165960"/>
    </source>
</evidence>
<keyword evidence="1" id="KW-0808">Transferase</keyword>
<dbReference type="Proteomes" id="UP001165960">
    <property type="component" value="Unassembled WGS sequence"/>
</dbReference>
<gene>
    <name evidence="1" type="primary">LRO1_2</name>
    <name evidence="1" type="ORF">DSO57_1016522</name>
</gene>
<protein>
    <submittedName>
        <fullName evidence="1">Phospholipid:diacylglycerol acyltransferase</fullName>
        <ecNumber evidence="1">2.3.1.158</ecNumber>
    </submittedName>
</protein>
<evidence type="ECO:0000313" key="1">
    <source>
        <dbReference type="EMBL" id="KAJ9089078.1"/>
    </source>
</evidence>
<reference evidence="1" key="1">
    <citation type="submission" date="2022-04" db="EMBL/GenBank/DDBJ databases">
        <title>Genome of the entomopathogenic fungus Entomophthora muscae.</title>
        <authorList>
            <person name="Elya C."/>
            <person name="Lovett B.R."/>
            <person name="Lee E."/>
            <person name="Macias A.M."/>
            <person name="Hajek A.E."/>
            <person name="De Bivort B.L."/>
            <person name="Kasson M.T."/>
            <person name="De Fine Licht H.H."/>
            <person name="Stajich J.E."/>
        </authorList>
    </citation>
    <scope>NUCLEOTIDE SEQUENCE</scope>
    <source>
        <strain evidence="1">Berkeley</strain>
    </source>
</reference>
<keyword evidence="1" id="KW-0012">Acyltransferase</keyword>
<name>A0ACC2UPW7_9FUNG</name>
<dbReference type="EC" id="2.3.1.158" evidence="1"/>